<evidence type="ECO:0000256" key="5">
    <source>
        <dbReference type="ARBA" id="ARBA00022692"/>
    </source>
</evidence>
<feature type="compositionally biased region" description="Polar residues" evidence="8">
    <location>
        <begin position="855"/>
        <end position="864"/>
    </location>
</feature>
<feature type="domain" description="DUF4378" evidence="10">
    <location>
        <begin position="981"/>
        <end position="1128"/>
    </location>
</feature>
<feature type="compositionally biased region" description="Basic residues" evidence="8">
    <location>
        <begin position="779"/>
        <end position="788"/>
    </location>
</feature>
<feature type="transmembrane region" description="Helical" evidence="9">
    <location>
        <begin position="55"/>
        <end position="75"/>
    </location>
</feature>
<evidence type="ECO:0000259" key="11">
    <source>
        <dbReference type="Pfam" id="PF14383"/>
    </source>
</evidence>
<evidence type="ECO:0000313" key="12">
    <source>
        <dbReference type="EMBL" id="WOL14855.1"/>
    </source>
</evidence>
<feature type="compositionally biased region" description="Basic and acidic residues" evidence="8">
    <location>
        <begin position="768"/>
        <end position="778"/>
    </location>
</feature>
<feature type="transmembrane region" description="Helical" evidence="9">
    <location>
        <begin position="189"/>
        <end position="211"/>
    </location>
</feature>
<keyword evidence="13" id="KW-1185">Reference proteome</keyword>
<sequence length="1136" mass="128737">MAEPLATVKMTDNRVLKCVFAVTGIMSTLLVYGILQEKIMRVPYGVNKEFFRYSLFLVFCNRIMTSAVSGAVLLASKKSLDPVAPIYKYCAVSVSNILTTTCQYEVWGTIIMQKKYNGKDYLFALFVTIGCAIFILYPASTDITPYNTGRESTIWGVSLMLGYLGFDGFTSTFQDKLFRGYEMEIHNQIFYTTICSCLLSLCGLILQGHLLSAVDFMFRHQDCFYDVALLSSVATASQFFISYTIRTFGALTFATIMTTRQFAPEIRQRSSNKATGILIKELIDEETSKWREFRHDSPGLIARLMGLDTLPSPLRQQKIMDCYCQKTLSVGLLGNYVHHRNCSHGHSNSEDQEFIDVFEVTKTSKKKKHRIHGDSSQGMLNCKGNESHMDFRRHIYLGAKGSSTSEVLNESKESDDASGVSDSSDELLRDPKPLFANHLRDLNRAIPLRNKSKNTKLRPSKSTMLRKIEMRCKSSKSERNPDSCFHVPQEFTGSCKMHEASLCKNYFEEDNDCTSHNSPARIVILKPNLKKAQKWAEANFSTHEDYKFRSKRYQEIAASGIQEPHSDGRNKQKFFHHVNIWNRKVVGSSDDAGEIARKIRHTTNSRTKKNFASEINPYSGTIDSFSLPGNHTKAKYQSHDYFGKWSYSISPASLYSSESSVSREARSRLIQRWKITRQFQDMRLGPLCSNTLREILALSDRETLNDTVNILSSKNVSDDKVPSEDVLGRNSYSFSISSKNDSKDGSSISVPRSKSQLAASCHLGLGDKNQEAEAEQRKPLVKSSKHHTDKSSRNYFVREENMLSEWETPVKSEGSKKSLCLRHYLDKMTLDPIPTDYGVSDRNQLANNVPIPTLGDNSWHPTTQEEQEISSDHPQEELLPSESDVAESHLQSPKETEHPSPVSVLESPSEDETYSSGCFGTLSVDLKELQLQLHLLKLESLEKYTEEKDTHVLSNADCAGASNVLLDSGVVQKFRDDDDRDFMYLLDMLIESGICGLNENKLLDACHLLAWPVDQNVFYKLEKKYLNITSWSRSERKLLFDLISCIIEGLVTPYMNVHPRAMLKICPPGWDHQGITETLWQMVVKQRNELHSNQENKILEPGWFGLENDVNLIGIEIESMLKDDLLEELAGEFVLS</sequence>
<dbReference type="Pfam" id="PF14383">
    <property type="entry name" value="VARLMGL"/>
    <property type="match status" value="1"/>
</dbReference>
<keyword evidence="3" id="KW-0813">Transport</keyword>
<comment type="subcellular location">
    <subcellularLocation>
        <location evidence="1">Membrane</location>
        <topology evidence="1">Multi-pass membrane protein</topology>
    </subcellularLocation>
</comment>
<feature type="transmembrane region" description="Helical" evidence="9">
    <location>
        <begin position="121"/>
        <end position="140"/>
    </location>
</feature>
<evidence type="ECO:0000313" key="13">
    <source>
        <dbReference type="Proteomes" id="UP001327560"/>
    </source>
</evidence>
<feature type="transmembrane region" description="Helical" evidence="9">
    <location>
        <begin position="152"/>
        <end position="169"/>
    </location>
</feature>
<proteinExistence type="inferred from homology"/>
<dbReference type="GO" id="GO:0015297">
    <property type="term" value="F:antiporter activity"/>
    <property type="evidence" value="ECO:0007669"/>
    <property type="project" value="UniProtKB-KW"/>
</dbReference>
<dbReference type="GO" id="GO:0016020">
    <property type="term" value="C:membrane"/>
    <property type="evidence" value="ECO:0007669"/>
    <property type="project" value="UniProtKB-SubCell"/>
</dbReference>
<dbReference type="EMBL" id="CP136896">
    <property type="protein sequence ID" value="WOL14855.1"/>
    <property type="molecule type" value="Genomic_DNA"/>
</dbReference>
<evidence type="ECO:0000256" key="2">
    <source>
        <dbReference type="ARBA" id="ARBA00008349"/>
    </source>
</evidence>
<dbReference type="AlphaFoldDB" id="A0AAQ3KUS2"/>
<evidence type="ECO:0008006" key="14">
    <source>
        <dbReference type="Google" id="ProtNLM"/>
    </source>
</evidence>
<dbReference type="Pfam" id="PF14309">
    <property type="entry name" value="DUF4378"/>
    <property type="match status" value="1"/>
</dbReference>
<comment type="similarity">
    <text evidence="2">Belongs to the nucleotide-sugar transporter family. UDP-galactose:UMP antiporter (TC 2.A.7.11) subfamily.</text>
</comment>
<evidence type="ECO:0000256" key="9">
    <source>
        <dbReference type="SAM" id="Phobius"/>
    </source>
</evidence>
<reference evidence="12 13" key="1">
    <citation type="submission" date="2023-10" db="EMBL/GenBank/DDBJ databases">
        <title>Chromosome-scale genome assembly provides insights into flower coloration mechanisms of Canna indica.</title>
        <authorList>
            <person name="Li C."/>
        </authorList>
    </citation>
    <scope>NUCLEOTIDE SEQUENCE [LARGE SCALE GENOMIC DNA]</scope>
    <source>
        <tissue evidence="12">Flower</tissue>
    </source>
</reference>
<dbReference type="Proteomes" id="UP001327560">
    <property type="component" value="Chromosome 7"/>
</dbReference>
<evidence type="ECO:0000259" key="10">
    <source>
        <dbReference type="Pfam" id="PF14309"/>
    </source>
</evidence>
<evidence type="ECO:0000256" key="1">
    <source>
        <dbReference type="ARBA" id="ARBA00004141"/>
    </source>
</evidence>
<dbReference type="InterPro" id="IPR013657">
    <property type="entry name" value="SCL35B1-4/HUT1"/>
</dbReference>
<evidence type="ECO:0000256" key="3">
    <source>
        <dbReference type="ARBA" id="ARBA00022448"/>
    </source>
</evidence>
<dbReference type="InterPro" id="IPR032795">
    <property type="entry name" value="DUF3741-assoc"/>
</dbReference>
<protein>
    <recommendedName>
        <fullName evidence="14">DUF4378 domain-containing protein</fullName>
    </recommendedName>
</protein>
<gene>
    <name evidence="12" type="ORF">Cni_G23636</name>
</gene>
<keyword evidence="7 9" id="KW-0472">Membrane</keyword>
<evidence type="ECO:0000256" key="4">
    <source>
        <dbReference type="ARBA" id="ARBA00022449"/>
    </source>
</evidence>
<feature type="domain" description="DUF3741" evidence="11">
    <location>
        <begin position="297"/>
        <end position="312"/>
    </location>
</feature>
<accession>A0AAQ3KUS2</accession>
<keyword evidence="6 9" id="KW-1133">Transmembrane helix</keyword>
<evidence type="ECO:0000256" key="6">
    <source>
        <dbReference type="ARBA" id="ARBA00022989"/>
    </source>
</evidence>
<feature type="transmembrane region" description="Helical" evidence="9">
    <location>
        <begin position="15"/>
        <end position="35"/>
    </location>
</feature>
<keyword evidence="4" id="KW-0050">Antiport</keyword>
<feature type="region of interest" description="Disordered" evidence="8">
    <location>
        <begin position="765"/>
        <end position="794"/>
    </location>
</feature>
<keyword evidence="5 9" id="KW-0812">Transmembrane</keyword>
<organism evidence="12 13">
    <name type="scientific">Canna indica</name>
    <name type="common">Indian-shot</name>
    <dbReference type="NCBI Taxonomy" id="4628"/>
    <lineage>
        <taxon>Eukaryota</taxon>
        <taxon>Viridiplantae</taxon>
        <taxon>Streptophyta</taxon>
        <taxon>Embryophyta</taxon>
        <taxon>Tracheophyta</taxon>
        <taxon>Spermatophyta</taxon>
        <taxon>Magnoliopsida</taxon>
        <taxon>Liliopsida</taxon>
        <taxon>Zingiberales</taxon>
        <taxon>Cannaceae</taxon>
        <taxon>Canna</taxon>
    </lineage>
</organism>
<feature type="region of interest" description="Disordered" evidence="8">
    <location>
        <begin position="848"/>
        <end position="913"/>
    </location>
</feature>
<dbReference type="PANTHER" id="PTHR46836:SF8">
    <property type="entry name" value="AFADIN"/>
    <property type="match status" value="1"/>
</dbReference>
<dbReference type="InterPro" id="IPR025486">
    <property type="entry name" value="DUF4378"/>
</dbReference>
<feature type="region of interest" description="Disordered" evidence="8">
    <location>
        <begin position="402"/>
        <end position="429"/>
    </location>
</feature>
<evidence type="ECO:0000256" key="7">
    <source>
        <dbReference type="ARBA" id="ARBA00023136"/>
    </source>
</evidence>
<evidence type="ECO:0000256" key="8">
    <source>
        <dbReference type="SAM" id="MobiDB-lite"/>
    </source>
</evidence>
<dbReference type="Pfam" id="PF08449">
    <property type="entry name" value="UAA"/>
    <property type="match status" value="1"/>
</dbReference>
<dbReference type="PANTHER" id="PTHR46836">
    <property type="entry name" value="AFADIN"/>
    <property type="match status" value="1"/>
</dbReference>
<name>A0AAQ3KUS2_9LILI</name>